<dbReference type="Proteomes" id="UP001206126">
    <property type="component" value="Unassembled WGS sequence"/>
</dbReference>
<evidence type="ECO:0000313" key="2">
    <source>
        <dbReference type="Proteomes" id="UP001206126"/>
    </source>
</evidence>
<comment type="caution">
    <text evidence="1">The sequence shown here is derived from an EMBL/GenBank/DDBJ whole genome shotgun (WGS) entry which is preliminary data.</text>
</comment>
<reference evidence="1 2" key="1">
    <citation type="submission" date="2022-08" db="EMBL/GenBank/DDBJ databases">
        <title>Reclassification of Massilia species as members of the genera Telluria, Duganella, Pseudoduganella, Mokoshia gen. nov. and Zemynaea gen. nov. using orthogonal and non-orthogonal genome-based approaches.</title>
        <authorList>
            <person name="Bowman J.P."/>
        </authorList>
    </citation>
    <scope>NUCLEOTIDE SEQUENCE [LARGE SCALE GENOMIC DNA]</scope>
    <source>
        <strain evidence="1 2">JCM 31605</strain>
    </source>
</reference>
<dbReference type="NCBIfam" id="TIGR03347">
    <property type="entry name" value="VI_chp_1"/>
    <property type="match status" value="1"/>
</dbReference>
<evidence type="ECO:0000313" key="1">
    <source>
        <dbReference type="EMBL" id="MCS0808560.1"/>
    </source>
</evidence>
<keyword evidence="2" id="KW-1185">Reference proteome</keyword>
<dbReference type="RefSeq" id="WP_258822325.1">
    <property type="nucleotide sequence ID" value="NZ_JANUHB010000002.1"/>
</dbReference>
<sequence>MPATKRIHAAGLINLLLDEPQRFQFVQLVNVLLGVLRRHGVPYERAFKEVLRFQNSLSLAFPASEVRMVEIEPRPPLDKRDGARAVQSGQVRKIRVTPAFVGLLGAAGTLPLHDTERVAARQSVDGDASQRELIDLFSNRLIGLFYEAWAKYRVEHGIDVRGEDRLLPMLTALAGARTQPAGRAAAGEVRAETKAYYAALLGTRPVSAVTVERVLADYFGVPIRLEQFAGAWDLIPENRRSTLGTTNPMLGAGTVLGVRLWRHDLRARLHVGPLDEARLAEFLPGGAARRAMEEMVTLFATPTLQYEIRLLLAPSCIKRMSLSTHSISRRLGWDTFLTGTAGVAQRPEIGAMLRPAVPAVGSFRLPVSR</sequence>
<name>A0ABT2DB63_9BURK</name>
<dbReference type="PANTHER" id="PTHR35564:SF4">
    <property type="entry name" value="CYTOPLASMIC PROTEIN"/>
    <property type="match status" value="1"/>
</dbReference>
<dbReference type="PANTHER" id="PTHR35564">
    <property type="match status" value="1"/>
</dbReference>
<accession>A0ABT2DB63</accession>
<proteinExistence type="predicted"/>
<organism evidence="1 2">
    <name type="scientific">Massilia agilis</name>
    <dbReference type="NCBI Taxonomy" id="1811226"/>
    <lineage>
        <taxon>Bacteria</taxon>
        <taxon>Pseudomonadati</taxon>
        <taxon>Pseudomonadota</taxon>
        <taxon>Betaproteobacteria</taxon>
        <taxon>Burkholderiales</taxon>
        <taxon>Oxalobacteraceae</taxon>
        <taxon>Telluria group</taxon>
        <taxon>Massilia</taxon>
    </lineage>
</organism>
<dbReference type="Pfam" id="PF06996">
    <property type="entry name" value="T6SS_TssG"/>
    <property type="match status" value="1"/>
</dbReference>
<dbReference type="EMBL" id="JANUHB010000002">
    <property type="protein sequence ID" value="MCS0808560.1"/>
    <property type="molecule type" value="Genomic_DNA"/>
</dbReference>
<dbReference type="InterPro" id="IPR010732">
    <property type="entry name" value="T6SS_TssG-like"/>
</dbReference>
<protein>
    <submittedName>
        <fullName evidence="1">Type VI secretion system baseplate subunit TssG</fullName>
    </submittedName>
</protein>
<gene>
    <name evidence="1" type="primary">tssG</name>
    <name evidence="1" type="ORF">NX774_11575</name>
</gene>